<reference evidence="2" key="1">
    <citation type="journal article" date="2019" name="Sci. Rep.">
        <title>Draft genome of Tanacetum cinerariifolium, the natural source of mosquito coil.</title>
        <authorList>
            <person name="Yamashiro T."/>
            <person name="Shiraishi A."/>
            <person name="Satake H."/>
            <person name="Nakayama K."/>
        </authorList>
    </citation>
    <scope>NUCLEOTIDE SEQUENCE</scope>
</reference>
<dbReference type="AlphaFoldDB" id="A0A699XIA9"/>
<feature type="non-terminal residue" evidence="2">
    <location>
        <position position="1"/>
    </location>
</feature>
<protein>
    <submittedName>
        <fullName evidence="2">Uncharacterized protein</fullName>
    </submittedName>
</protein>
<evidence type="ECO:0000313" key="2">
    <source>
        <dbReference type="EMBL" id="GFD59782.1"/>
    </source>
</evidence>
<gene>
    <name evidence="2" type="ORF">Tci_931751</name>
</gene>
<proteinExistence type="predicted"/>
<feature type="compositionally biased region" description="Basic residues" evidence="1">
    <location>
        <begin position="36"/>
        <end position="46"/>
    </location>
</feature>
<feature type="region of interest" description="Disordered" evidence="1">
    <location>
        <begin position="1"/>
        <end position="82"/>
    </location>
</feature>
<accession>A0A699XIA9</accession>
<organism evidence="2">
    <name type="scientific">Tanacetum cinerariifolium</name>
    <name type="common">Dalmatian daisy</name>
    <name type="synonym">Chrysanthemum cinerariifolium</name>
    <dbReference type="NCBI Taxonomy" id="118510"/>
    <lineage>
        <taxon>Eukaryota</taxon>
        <taxon>Viridiplantae</taxon>
        <taxon>Streptophyta</taxon>
        <taxon>Embryophyta</taxon>
        <taxon>Tracheophyta</taxon>
        <taxon>Spermatophyta</taxon>
        <taxon>Magnoliopsida</taxon>
        <taxon>eudicotyledons</taxon>
        <taxon>Gunneridae</taxon>
        <taxon>Pentapetalae</taxon>
        <taxon>asterids</taxon>
        <taxon>campanulids</taxon>
        <taxon>Asterales</taxon>
        <taxon>Asteraceae</taxon>
        <taxon>Asteroideae</taxon>
        <taxon>Anthemideae</taxon>
        <taxon>Anthemidinae</taxon>
        <taxon>Tanacetum</taxon>
    </lineage>
</organism>
<feature type="non-terminal residue" evidence="2">
    <location>
        <position position="82"/>
    </location>
</feature>
<comment type="caution">
    <text evidence="2">The sequence shown here is derived from an EMBL/GenBank/DDBJ whole genome shotgun (WGS) entry which is preliminary data.</text>
</comment>
<dbReference type="EMBL" id="BKCJ011869193">
    <property type="protein sequence ID" value="GFD59782.1"/>
    <property type="molecule type" value="Genomic_DNA"/>
</dbReference>
<sequence length="82" mass="9162">PDAPGRVRPGPLFNAGAVPDFRHRHLPWRAEDQRHRPAVQRRRRRPGGGAANLPPAVPAGDDRHPRRRRGVPDPAGDRHRGD</sequence>
<name>A0A699XIA9_TANCI</name>
<evidence type="ECO:0000256" key="1">
    <source>
        <dbReference type="SAM" id="MobiDB-lite"/>
    </source>
</evidence>